<evidence type="ECO:0000256" key="1">
    <source>
        <dbReference type="ARBA" id="ARBA00004613"/>
    </source>
</evidence>
<protein>
    <recommendedName>
        <fullName evidence="5">Hemolysin-type calcium-binding repeat-containing protein</fullName>
    </recommendedName>
</protein>
<comment type="caution">
    <text evidence="3">The sequence shown here is derived from an EMBL/GenBank/DDBJ whole genome shotgun (WGS) entry which is preliminary data.</text>
</comment>
<evidence type="ECO:0000256" key="2">
    <source>
        <dbReference type="ARBA" id="ARBA00022525"/>
    </source>
</evidence>
<proteinExistence type="predicted"/>
<dbReference type="Gene3D" id="2.150.10.10">
    <property type="entry name" value="Serralysin-like metalloprotease, C-terminal"/>
    <property type="match status" value="3"/>
</dbReference>
<organism evidence="3 4">
    <name type="scientific">Acuticoccus sediminis</name>
    <dbReference type="NCBI Taxonomy" id="2184697"/>
    <lineage>
        <taxon>Bacteria</taxon>
        <taxon>Pseudomonadati</taxon>
        <taxon>Pseudomonadota</taxon>
        <taxon>Alphaproteobacteria</taxon>
        <taxon>Hyphomicrobiales</taxon>
        <taxon>Amorphaceae</taxon>
        <taxon>Acuticoccus</taxon>
    </lineage>
</organism>
<evidence type="ECO:0008006" key="5">
    <source>
        <dbReference type="Google" id="ProtNLM"/>
    </source>
</evidence>
<dbReference type="PANTHER" id="PTHR38340:SF1">
    <property type="entry name" value="S-LAYER PROTEIN"/>
    <property type="match status" value="1"/>
</dbReference>
<dbReference type="EMBL" id="QHHQ01000001">
    <property type="protein sequence ID" value="RAI03616.1"/>
    <property type="molecule type" value="Genomic_DNA"/>
</dbReference>
<dbReference type="InterPro" id="IPR011049">
    <property type="entry name" value="Serralysin-like_metalloprot_C"/>
</dbReference>
<dbReference type="RefSeq" id="WP_111342470.1">
    <property type="nucleotide sequence ID" value="NZ_QHHQ01000001.1"/>
</dbReference>
<dbReference type="SUPFAM" id="SSF51120">
    <property type="entry name" value="beta-Roll"/>
    <property type="match status" value="2"/>
</dbReference>
<reference evidence="3 4" key="1">
    <citation type="submission" date="2018-05" db="EMBL/GenBank/DDBJ databases">
        <title>Acuticoccus sediminis sp. nov., isolated from deep-sea sediment of Indian Ocean.</title>
        <authorList>
            <person name="Liu X."/>
            <person name="Lai Q."/>
            <person name="Du Y."/>
            <person name="Sun F."/>
            <person name="Zhang X."/>
            <person name="Wang S."/>
            <person name="Shao Z."/>
        </authorList>
    </citation>
    <scope>NUCLEOTIDE SEQUENCE [LARGE SCALE GENOMIC DNA]</scope>
    <source>
        <strain evidence="3 4">PTG4-2</strain>
    </source>
</reference>
<evidence type="ECO:0000313" key="4">
    <source>
        <dbReference type="Proteomes" id="UP000249590"/>
    </source>
</evidence>
<dbReference type="GO" id="GO:0005576">
    <property type="term" value="C:extracellular region"/>
    <property type="evidence" value="ECO:0007669"/>
    <property type="project" value="UniProtKB-SubCell"/>
</dbReference>
<gene>
    <name evidence="3" type="ORF">DLJ53_03770</name>
</gene>
<accession>A0A8B2P0E2</accession>
<dbReference type="InterPro" id="IPR050557">
    <property type="entry name" value="RTX_toxin/Mannuronan_C5-epim"/>
</dbReference>
<dbReference type="InterPro" id="IPR001343">
    <property type="entry name" value="Hemolysn_Ca-bd"/>
</dbReference>
<dbReference type="PRINTS" id="PR00313">
    <property type="entry name" value="CABNDNGRPT"/>
</dbReference>
<name>A0A8B2P0E2_9HYPH</name>
<keyword evidence="2" id="KW-0964">Secreted</keyword>
<sequence length="366" mass="36719">MAFRIGRGIFDSLEGSASDDIVLGLGGDDIVIGGFGSDWLDGGDGDDIVVTGAIVSGSLLGGAVFEDTDNDVAFGGAGDDVIISVGGADYIDAGEGGETDGDLVAVNRSGNTAALRAFGIDSALAPSPTPVFEGQFVVLNDGTAVTNAEHLRLRGTTMSDTILLANMTSLEETEIFANGGNDVVTTGDSVDSLYGEGGDDLLSAGAGADSVEGGTGNDTILAGAGGDYALGGAGNDLIMGGDGDDAIYGNAGDDTVIGGAGNDTLGGAEPYAGTRAFDTDTYVGGEGADLFSLMFGAINEDVIADFDRREGDSIEIGFNIDIGRDDVEIELVDRRAGTFNVTVEGEGTHTFTAVGALVSDVALLVF</sequence>
<evidence type="ECO:0000313" key="3">
    <source>
        <dbReference type="EMBL" id="RAI03616.1"/>
    </source>
</evidence>
<dbReference type="GO" id="GO:0005509">
    <property type="term" value="F:calcium ion binding"/>
    <property type="evidence" value="ECO:0007669"/>
    <property type="project" value="InterPro"/>
</dbReference>
<dbReference type="Proteomes" id="UP000249590">
    <property type="component" value="Unassembled WGS sequence"/>
</dbReference>
<dbReference type="Pfam" id="PF00353">
    <property type="entry name" value="HemolysinCabind"/>
    <property type="match status" value="4"/>
</dbReference>
<dbReference type="OrthoDB" id="9342475at2"/>
<dbReference type="PANTHER" id="PTHR38340">
    <property type="entry name" value="S-LAYER PROTEIN"/>
    <property type="match status" value="1"/>
</dbReference>
<dbReference type="AlphaFoldDB" id="A0A8B2P0E2"/>
<comment type="subcellular location">
    <subcellularLocation>
        <location evidence="1">Secreted</location>
    </subcellularLocation>
</comment>
<keyword evidence="4" id="KW-1185">Reference proteome</keyword>